<dbReference type="Gene3D" id="1.25.40.10">
    <property type="entry name" value="Tetratricopeptide repeat domain"/>
    <property type="match status" value="1"/>
</dbReference>
<keyword evidence="3" id="KW-1185">Reference proteome</keyword>
<protein>
    <submittedName>
        <fullName evidence="2">Tetratricopeptide repeat protein</fullName>
    </submittedName>
</protein>
<evidence type="ECO:0000313" key="2">
    <source>
        <dbReference type="EMBL" id="MFC6314655.1"/>
    </source>
</evidence>
<organism evidence="2 3">
    <name type="scientific">Lapidilactobacillus achengensis</name>
    <dbReference type="NCBI Taxonomy" id="2486000"/>
    <lineage>
        <taxon>Bacteria</taxon>
        <taxon>Bacillati</taxon>
        <taxon>Bacillota</taxon>
        <taxon>Bacilli</taxon>
        <taxon>Lactobacillales</taxon>
        <taxon>Lactobacillaceae</taxon>
        <taxon>Lapidilactobacillus</taxon>
    </lineage>
</organism>
<dbReference type="RefSeq" id="WP_164511230.1">
    <property type="nucleotide sequence ID" value="NZ_JBHSSM010000013.1"/>
</dbReference>
<dbReference type="SUPFAM" id="SSF48452">
    <property type="entry name" value="TPR-like"/>
    <property type="match status" value="1"/>
</dbReference>
<feature type="region of interest" description="Disordered" evidence="1">
    <location>
        <begin position="1"/>
        <end position="20"/>
    </location>
</feature>
<dbReference type="Pfam" id="PF14559">
    <property type="entry name" value="TPR_19"/>
    <property type="match status" value="1"/>
</dbReference>
<dbReference type="Pfam" id="PF13432">
    <property type="entry name" value="TPR_16"/>
    <property type="match status" value="1"/>
</dbReference>
<reference evidence="3" key="1">
    <citation type="journal article" date="2019" name="Int. J. Syst. Evol. Microbiol.">
        <title>The Global Catalogue of Microorganisms (GCM) 10K type strain sequencing project: providing services to taxonomists for standard genome sequencing and annotation.</title>
        <authorList>
            <consortium name="The Broad Institute Genomics Platform"/>
            <consortium name="The Broad Institute Genome Sequencing Center for Infectious Disease"/>
            <person name="Wu L."/>
            <person name="Ma J."/>
        </authorList>
    </citation>
    <scope>NUCLEOTIDE SEQUENCE [LARGE SCALE GENOMIC DNA]</scope>
    <source>
        <strain evidence="3">CCM 8897</strain>
    </source>
</reference>
<evidence type="ECO:0000256" key="1">
    <source>
        <dbReference type="SAM" id="MobiDB-lite"/>
    </source>
</evidence>
<gene>
    <name evidence="2" type="ORF">ACFQHW_03630</name>
</gene>
<name>A0ABW1UNK6_9LACO</name>
<comment type="caution">
    <text evidence="2">The sequence shown here is derived from an EMBL/GenBank/DDBJ whole genome shotgun (WGS) entry which is preliminary data.</text>
</comment>
<evidence type="ECO:0000313" key="3">
    <source>
        <dbReference type="Proteomes" id="UP001596310"/>
    </source>
</evidence>
<dbReference type="Proteomes" id="UP001596310">
    <property type="component" value="Unassembled WGS sequence"/>
</dbReference>
<proteinExistence type="predicted"/>
<feature type="region of interest" description="Disordered" evidence="1">
    <location>
        <begin position="220"/>
        <end position="244"/>
    </location>
</feature>
<accession>A0ABW1UNK6</accession>
<dbReference type="EMBL" id="JBHSSM010000013">
    <property type="protein sequence ID" value="MFC6314655.1"/>
    <property type="molecule type" value="Genomic_DNA"/>
</dbReference>
<sequence length="244" mass="25882">MGTSDAEQPKGAKQPDSTRLSVAEQQQAILQLTKQLQQNPNDVAKLIELATHLMAVADLTQAQQVLARAAVLAPDNVAIPYNQAVIAHQLRDDQQALALLQPLVTSPLAAAVNYLVAVIYFEQQQLQLASAFALTAVEQTPRGLAENLLLAQILTKQQLWAAAQAYAETAYQVAPENADAAFVLGGCRLNQGQAQQGAALLRQAAAQAPQKYQAAVTAILGPDQSEKSNSTPLDSAPDPTSTDD</sequence>
<dbReference type="InterPro" id="IPR011990">
    <property type="entry name" value="TPR-like_helical_dom_sf"/>
</dbReference>